<evidence type="ECO:0000313" key="8">
    <source>
        <dbReference type="Proteomes" id="UP000029493"/>
    </source>
</evidence>
<feature type="domain" description="UDP-N-acetylglucosamine 2-epimerase" evidence="6">
    <location>
        <begin position="23"/>
        <end position="367"/>
    </location>
</feature>
<evidence type="ECO:0000313" key="7">
    <source>
        <dbReference type="EMBL" id="AIR88822.1"/>
    </source>
</evidence>
<keyword evidence="8" id="KW-1185">Reference proteome</keyword>
<dbReference type="GO" id="GO:0008761">
    <property type="term" value="F:UDP-N-acetylglucosamine 2-epimerase activity"/>
    <property type="evidence" value="ECO:0007669"/>
    <property type="project" value="UniProtKB-EC"/>
</dbReference>
<dbReference type="eggNOG" id="COG0381">
    <property type="taxonomic scope" value="Bacteria"/>
</dbReference>
<evidence type="ECO:0000256" key="5">
    <source>
        <dbReference type="RuleBase" id="RU003513"/>
    </source>
</evidence>
<dbReference type="InterPro" id="IPR029767">
    <property type="entry name" value="WecB-like"/>
</dbReference>
<dbReference type="PANTHER" id="PTHR43174:SF2">
    <property type="entry name" value="UDP-N-ACETYLGLUCOSAMINE 2-EPIMERASE"/>
    <property type="match status" value="1"/>
</dbReference>
<evidence type="ECO:0000256" key="3">
    <source>
        <dbReference type="ARBA" id="ARBA00038209"/>
    </source>
</evidence>
<dbReference type="KEGG" id="psw:LK03_05860"/>
<proteinExistence type="inferred from homology"/>
<dbReference type="Pfam" id="PF02350">
    <property type="entry name" value="Epimerase_2"/>
    <property type="match status" value="1"/>
</dbReference>
<sequence length="389" mass="43514">MKILILFGTRPEAIKMAPLVKVLENTEGVESIVCSTGQHRQMLDQVLQLFDIQVDHDLDVMVAGQTLNGLFSRLMGRLDTLLEEVRPDCVLVHGDTTTAAACALAAFHRRIPIGHVEAGLRTGDLTQPFPEEMSRRVVDVMGRWLFAPTITSRTNLLRENLQGEIYVTGNTVIDALDLIVQKLEREPALGQSFAARYPWLDDSRRLILVTGHRRENFGDGFRQICQALAELGQRDDVQIVYPVHLNPSVRDVVMSMLSDRHNVHLIDPLDYLEFVWFMQRAYLVLTDSGGVQEEAPHLGKPVLVMRNTTERPEAVTSGTVKLVGTDSATIVEAVRMMLDDDALYNHMARSVNPYGDGKASERIADVLLGREFNPFQQEVIAPKSHNNDA</sequence>
<protein>
    <recommendedName>
        <fullName evidence="4">UDP-N-acetylglucosamine 2-epimerase (non-hydrolyzing)</fullName>
        <ecNumber evidence="4">5.1.3.14</ecNumber>
    </recommendedName>
</protein>
<dbReference type="OrthoDB" id="9803238at2"/>
<dbReference type="Proteomes" id="UP000029493">
    <property type="component" value="Chromosome"/>
</dbReference>
<comment type="similarity">
    <text evidence="3 5">Belongs to the UDP-N-acetylglucosamine 2-epimerase family.</text>
</comment>
<name>A0A089WQR6_9PSED</name>
<evidence type="ECO:0000256" key="2">
    <source>
        <dbReference type="ARBA" id="ARBA00036080"/>
    </source>
</evidence>
<organism evidence="7 8">
    <name type="scientific">Pseudomonas cremoricolorata</name>
    <dbReference type="NCBI Taxonomy" id="157783"/>
    <lineage>
        <taxon>Bacteria</taxon>
        <taxon>Pseudomonadati</taxon>
        <taxon>Pseudomonadota</taxon>
        <taxon>Gammaproteobacteria</taxon>
        <taxon>Pseudomonadales</taxon>
        <taxon>Pseudomonadaceae</taxon>
        <taxon>Pseudomonas</taxon>
    </lineage>
</organism>
<dbReference type="InterPro" id="IPR003331">
    <property type="entry name" value="UDP_GlcNAc_Epimerase_2_dom"/>
</dbReference>
<dbReference type="NCBIfam" id="TIGR00236">
    <property type="entry name" value="wecB"/>
    <property type="match status" value="1"/>
</dbReference>
<dbReference type="CDD" id="cd03786">
    <property type="entry name" value="GTB_UDP-GlcNAc_2-Epimerase"/>
    <property type="match status" value="1"/>
</dbReference>
<dbReference type="RefSeq" id="WP_038411478.1">
    <property type="nucleotide sequence ID" value="NZ_CP009455.1"/>
</dbReference>
<reference evidence="7 8" key="1">
    <citation type="submission" date="2014-09" db="EMBL/GenBank/DDBJ databases">
        <authorList>
            <person name="Chan K.-G."/>
        </authorList>
    </citation>
    <scope>NUCLEOTIDE SEQUENCE [LARGE SCALE GENOMIC DNA]</scope>
    <source>
        <strain evidence="7 8">ND07</strain>
    </source>
</reference>
<dbReference type="EMBL" id="CP009455">
    <property type="protein sequence ID" value="AIR88822.1"/>
    <property type="molecule type" value="Genomic_DNA"/>
</dbReference>
<dbReference type="STRING" id="157783.LK03_05860"/>
<evidence type="ECO:0000256" key="1">
    <source>
        <dbReference type="ARBA" id="ARBA00023235"/>
    </source>
</evidence>
<evidence type="ECO:0000259" key="6">
    <source>
        <dbReference type="Pfam" id="PF02350"/>
    </source>
</evidence>
<comment type="catalytic activity">
    <reaction evidence="2">
        <text>UDP-N-acetyl-alpha-D-glucosamine = UDP-N-acetyl-alpha-D-mannosamine</text>
        <dbReference type="Rhea" id="RHEA:17213"/>
        <dbReference type="ChEBI" id="CHEBI:57705"/>
        <dbReference type="ChEBI" id="CHEBI:68623"/>
        <dbReference type="EC" id="5.1.3.14"/>
    </reaction>
</comment>
<dbReference type="SUPFAM" id="SSF53756">
    <property type="entry name" value="UDP-Glycosyltransferase/glycogen phosphorylase"/>
    <property type="match status" value="1"/>
</dbReference>
<dbReference type="AlphaFoldDB" id="A0A089WQR6"/>
<keyword evidence="1 5" id="KW-0413">Isomerase</keyword>
<dbReference type="Gene3D" id="3.40.50.2000">
    <property type="entry name" value="Glycogen Phosphorylase B"/>
    <property type="match status" value="2"/>
</dbReference>
<gene>
    <name evidence="7" type="ORF">LK03_05860</name>
</gene>
<dbReference type="PANTHER" id="PTHR43174">
    <property type="entry name" value="UDP-N-ACETYLGLUCOSAMINE 2-EPIMERASE"/>
    <property type="match status" value="1"/>
</dbReference>
<dbReference type="EC" id="5.1.3.14" evidence="4"/>
<accession>A0A089WQR6</accession>
<evidence type="ECO:0000256" key="4">
    <source>
        <dbReference type="ARBA" id="ARBA00038858"/>
    </source>
</evidence>